<evidence type="ECO:0000313" key="13">
    <source>
        <dbReference type="Proteomes" id="UP001438707"/>
    </source>
</evidence>
<feature type="compositionally biased region" description="Pro residues" evidence="10">
    <location>
        <begin position="1570"/>
        <end position="1585"/>
    </location>
</feature>
<feature type="compositionally biased region" description="Low complexity" evidence="10">
    <location>
        <begin position="2047"/>
        <end position="2057"/>
    </location>
</feature>
<evidence type="ECO:0000256" key="9">
    <source>
        <dbReference type="ARBA" id="ARBA00023242"/>
    </source>
</evidence>
<evidence type="ECO:0000256" key="1">
    <source>
        <dbReference type="ARBA" id="ARBA00004123"/>
    </source>
</evidence>
<feature type="compositionally biased region" description="Low complexity" evidence="10">
    <location>
        <begin position="1957"/>
        <end position="1966"/>
    </location>
</feature>
<dbReference type="Proteomes" id="UP001438707">
    <property type="component" value="Unassembled WGS sequence"/>
</dbReference>
<keyword evidence="5" id="KW-0597">Phosphoprotein</keyword>
<evidence type="ECO:0000256" key="8">
    <source>
        <dbReference type="ARBA" id="ARBA00023163"/>
    </source>
</evidence>
<feature type="region of interest" description="Disordered" evidence="10">
    <location>
        <begin position="1"/>
        <end position="47"/>
    </location>
</feature>
<gene>
    <name evidence="12" type="ORF">WJX74_001375</name>
</gene>
<dbReference type="GO" id="GO:0006355">
    <property type="term" value="P:regulation of DNA-templated transcription"/>
    <property type="evidence" value="ECO:0007669"/>
    <property type="project" value="InterPro"/>
</dbReference>
<evidence type="ECO:0000256" key="7">
    <source>
        <dbReference type="ARBA" id="ARBA00023015"/>
    </source>
</evidence>
<feature type="region of interest" description="Disordered" evidence="10">
    <location>
        <begin position="1551"/>
        <end position="1610"/>
    </location>
</feature>
<comment type="subcellular location">
    <subcellularLocation>
        <location evidence="2">Cytoplasm</location>
    </subcellularLocation>
    <subcellularLocation>
        <location evidence="1">Nucleus</location>
    </subcellularLocation>
</comment>
<evidence type="ECO:0000256" key="6">
    <source>
        <dbReference type="ARBA" id="ARBA00022843"/>
    </source>
</evidence>
<accession>A0AAW1S468</accession>
<feature type="region of interest" description="Disordered" evidence="10">
    <location>
        <begin position="1851"/>
        <end position="1916"/>
    </location>
</feature>
<feature type="region of interest" description="Disordered" evidence="10">
    <location>
        <begin position="354"/>
        <end position="577"/>
    </location>
</feature>
<dbReference type="PANTHER" id="PTHR31169">
    <property type="entry name" value="OS05G0300700 PROTEIN"/>
    <property type="match status" value="1"/>
</dbReference>
<evidence type="ECO:0000259" key="11">
    <source>
        <dbReference type="Pfam" id="PF10497"/>
    </source>
</evidence>
<protein>
    <recommendedName>
        <fullName evidence="11">Zinc-finger domain-containing protein</fullName>
    </recommendedName>
</protein>
<proteinExistence type="predicted"/>
<feature type="compositionally biased region" description="Polar residues" evidence="10">
    <location>
        <begin position="416"/>
        <end position="439"/>
    </location>
</feature>
<feature type="compositionally biased region" description="Polar residues" evidence="10">
    <location>
        <begin position="511"/>
        <end position="563"/>
    </location>
</feature>
<keyword evidence="13" id="KW-1185">Reference proteome</keyword>
<evidence type="ECO:0000256" key="2">
    <source>
        <dbReference type="ARBA" id="ARBA00004496"/>
    </source>
</evidence>
<evidence type="ECO:0000256" key="5">
    <source>
        <dbReference type="ARBA" id="ARBA00022553"/>
    </source>
</evidence>
<evidence type="ECO:0000256" key="3">
    <source>
        <dbReference type="ARBA" id="ARBA00022490"/>
    </source>
</evidence>
<dbReference type="InterPro" id="IPR018866">
    <property type="entry name" value="Znf-4CXXC_R1"/>
</dbReference>
<dbReference type="PANTHER" id="PTHR31169:SF23">
    <property type="entry name" value="OS03G0572250 PROTEIN"/>
    <property type="match status" value="1"/>
</dbReference>
<evidence type="ECO:0000256" key="4">
    <source>
        <dbReference type="ARBA" id="ARBA00022499"/>
    </source>
</evidence>
<feature type="domain" description="Zinc-finger" evidence="11">
    <location>
        <begin position="124"/>
        <end position="228"/>
    </location>
</feature>
<reference evidence="12 13" key="1">
    <citation type="journal article" date="2024" name="Nat. Commun.">
        <title>Phylogenomics reveals the evolutionary origins of lichenization in chlorophyte algae.</title>
        <authorList>
            <person name="Puginier C."/>
            <person name="Libourel C."/>
            <person name="Otte J."/>
            <person name="Skaloud P."/>
            <person name="Haon M."/>
            <person name="Grisel S."/>
            <person name="Petersen M."/>
            <person name="Berrin J.G."/>
            <person name="Delaux P.M."/>
            <person name="Dal Grande F."/>
            <person name="Keller J."/>
        </authorList>
    </citation>
    <scope>NUCLEOTIDE SEQUENCE [LARGE SCALE GENOMIC DNA]</scope>
    <source>
        <strain evidence="12 13">SAG 2145</strain>
    </source>
</reference>
<keyword evidence="9" id="KW-0539">Nucleus</keyword>
<dbReference type="InterPro" id="IPR040221">
    <property type="entry name" value="CDCA7/CDA7L"/>
</dbReference>
<feature type="region of interest" description="Disordered" evidence="10">
    <location>
        <begin position="1931"/>
        <end position="1988"/>
    </location>
</feature>
<dbReference type="Pfam" id="PF10497">
    <property type="entry name" value="zf-4CXXC_R1"/>
    <property type="match status" value="1"/>
</dbReference>
<feature type="compositionally biased region" description="Polar residues" evidence="10">
    <location>
        <begin position="1936"/>
        <end position="1952"/>
    </location>
</feature>
<keyword evidence="6" id="KW-0832">Ubl conjugation</keyword>
<evidence type="ECO:0000313" key="12">
    <source>
        <dbReference type="EMBL" id="KAK9841170.1"/>
    </source>
</evidence>
<dbReference type="GO" id="GO:0005737">
    <property type="term" value="C:cytoplasm"/>
    <property type="evidence" value="ECO:0007669"/>
    <property type="project" value="UniProtKB-SubCell"/>
</dbReference>
<keyword evidence="8" id="KW-0804">Transcription</keyword>
<sequence length="2198" mass="236781">MPRTSRPETFELSEIWDLTADPEDLSSGPEARSLPPPALSGNGRLPLQTTVSYSPRVPSYPELVQYRKQKGPRLQQLQQKQGIGMEQYTLEHVRQVVRFEARLTYEEGRDTLLCKDAGHPPGCRECKTCHFCRQKYVTNMTSCVCQNSRYLEVSTCSRGHWCGACLSARMGENIHEVIRNRDWRCPCCRGICNCSSPRCCRLLSQLHPTGQLRDEARNMGFKSVAHYLIFTLVNLDREGMPMADLTNLQQLPQQLPPSGLAPVISRAVPQHDSGLVARKRMRAEMMAAAREKSARQLRSLEQQFPMLARPSDMEQRLQAAGFGWGALDKDQDDADDDEEQDAALSIGQLMFGGGSLSRSSGNTPPTLNRAEPLGLPANMGLPATNPRRAQALHSAPASSFRFLGSSPAVEGAQPGSAGSTRPTSAGHQASGSLLSTPGTSRGGLLPYGQMANDPLDGPHPGIAHHAGGRTHSAPQPVRFSRAPGAVQAAHSLQQQADQVPMRPPPRRPPSARTNAQQGSTSGILAQLRNATSSHVEQSGSATPSASSTLPHGRRTTPSDQPPNQHQHQHQVHQEQGMDIEQPGSRTLAVGFYAQLATTASNQLQFLATLPAGTVLHQMACCTAKEDFRDMLRILTRNIMEPIKVSTSLKLQPEEPEVETYLTSQSELRNAVAFLLRAAELLDPDEVKFDITRLIFNQEPFASFKDSDVNAKAILFNGTFHLMDICLRRQFNDHVHQVAVGALTMLEQVAAEHEALAGMRERTLSIGQPVNIDSLTLPAASTMEQLHSHFITIRAACEADHNLLLMMLRHIEGTWADGCDELLSLVGPQLISLLDSDRAIEAQVRVEVLHALASALIRASQATRGVQRALAAVLLEHAVPKLEALVAVAYPFRASSTNVLSQKPGYGCSGISNIKVEVLAHTWGLLVLTGLRTWSDLLQISTKPFPWGTFWKHANPPYRHLHTCFIASALVEVPDATADRSTCLHVLHDWLCAMLDSSGRHGAHFLTQVLASNPHTAPFFVQTTPVEIVKDAMGQARARIVRQVMDAAAARYQGLAEELHDIVEILSVRTREASQQRPQVLRRWERTATIVVLSLAQSAAVYPRSTVRRASKGTKLQAQLLKQVAAWVASSIRSLLQPSAGSGDVLDGPKKALESLHPHSLGDARIAAKASALVHFAKLLDLLAELCPVRILAQDQSLLEPIAMIMASCFQGVPQGFSPEGLRVVFETLAGVLLPSTGMQPGQAAAPAADSEGPHPLLQFVISMFTRRDVARSSWGSMQHQTAAARQLSFLQVLMSQPSLQSHAPRSQEQLTLVLMPLLSPFLDALQPEQTAPCLSIKVQIYSFMSDLWRAQPALLPSYNQATSIDLESLDFLNGPLQTGQPVERSRALAAFHCFFRALCGDILASVASVLKSSSTASASATGLVPLTTQGAAEARSKLMELLGPGRPLEPLDRLQASLHTPASSTGPAPSPPADQSWTIALVGLQLLKNLGQLGEKGIGWMKAALPQLARLMKVNPVQAQPLREAYESLLGTASQAGININAFKPAALPVTATRPGSAGPARTRPSLQAPQPPTSRVPSMQPPAGPSQATQHLPCQSAGPRTSAVPANSRTQLGAGQLGIGRRGMLSQAGTQVQPMDMQSASQNAHGGMQSHRGMQSTAHQPTSRAVTQTGSAAQAICARAEEQGRAAVAAPEAAVGWTDLRDLGRLKQGERVNLRGWLRSTPVKKSQKRGDLTKLSLFSSMEGSDTSCQVFIMLIHEHAKTSLHEIMKSEEHALPFGLDVSQLVLRHPEKKQVQTPAILVSCEDTHAAAQWKHPDSRLTTSTLAAHQELMPASNPAGLAAIGLGLSSSRLQQPTHHRQQSSYVPHETRQQATVNHPMPSQRLSQPLAPSLTPPVPQQPPPGGDGRPQQAGRTANHTAAGLNAATSSRVLEEGNAPPSQLQPLATRQPSAADSKTRPAAAVLAVPAAKRHCPSRPTAIRGSMASNAPECRYPHADQIFDETMQYGSIQDDPSQGHAAEQGPGSRHSRSGSVSGDTMNASARSLQGRSADAAPAASSPQLGSQHQQRRPDQHADAAKCVSQREPVQLAMRPGLSQGALPSNGNRDPSQADPAAAALGLKPDSQGTQPYNWSQMRQALLEWSVTGQVAIILVAFQRVQQNASTSFQATCRCSGWNVAGSRSARELSKQVGSQSCYSSSSM</sequence>
<dbReference type="GO" id="GO:0005634">
    <property type="term" value="C:nucleus"/>
    <property type="evidence" value="ECO:0007669"/>
    <property type="project" value="UniProtKB-SubCell"/>
</dbReference>
<evidence type="ECO:0000256" key="10">
    <source>
        <dbReference type="SAM" id="MobiDB-lite"/>
    </source>
</evidence>
<feature type="compositionally biased region" description="Polar residues" evidence="10">
    <location>
        <begin position="2034"/>
        <end position="2045"/>
    </location>
</feature>
<keyword evidence="4" id="KW-1017">Isopeptide bond</keyword>
<feature type="compositionally biased region" description="Low complexity" evidence="10">
    <location>
        <begin position="2020"/>
        <end position="2033"/>
    </location>
</feature>
<feature type="compositionally biased region" description="Pro residues" evidence="10">
    <location>
        <begin position="1891"/>
        <end position="1902"/>
    </location>
</feature>
<feature type="region of interest" description="Disordered" evidence="10">
    <location>
        <begin position="2005"/>
        <end position="2111"/>
    </location>
</feature>
<keyword evidence="3" id="KW-0963">Cytoplasm</keyword>
<feature type="compositionally biased region" description="Polar residues" evidence="10">
    <location>
        <begin position="356"/>
        <end position="366"/>
    </location>
</feature>
<name>A0AAW1S468_9CHLO</name>
<comment type="caution">
    <text evidence="12">The sequence shown here is derived from an EMBL/GenBank/DDBJ whole genome shotgun (WGS) entry which is preliminary data.</text>
</comment>
<organism evidence="12 13">
    <name type="scientific">Apatococcus lobatus</name>
    <dbReference type="NCBI Taxonomy" id="904363"/>
    <lineage>
        <taxon>Eukaryota</taxon>
        <taxon>Viridiplantae</taxon>
        <taxon>Chlorophyta</taxon>
        <taxon>core chlorophytes</taxon>
        <taxon>Trebouxiophyceae</taxon>
        <taxon>Chlorellales</taxon>
        <taxon>Chlorellaceae</taxon>
        <taxon>Apatococcus</taxon>
    </lineage>
</organism>
<dbReference type="EMBL" id="JALJOS010000003">
    <property type="protein sequence ID" value="KAK9841170.1"/>
    <property type="molecule type" value="Genomic_DNA"/>
</dbReference>
<feature type="compositionally biased region" description="Polar residues" evidence="10">
    <location>
        <begin position="2096"/>
        <end position="2105"/>
    </location>
</feature>
<keyword evidence="7" id="KW-0805">Transcription regulation</keyword>